<dbReference type="SUPFAM" id="SSF53098">
    <property type="entry name" value="Ribonuclease H-like"/>
    <property type="match status" value="1"/>
</dbReference>
<evidence type="ECO:0000256" key="1">
    <source>
        <dbReference type="ARBA" id="ARBA00023268"/>
    </source>
</evidence>
<reference evidence="4 5" key="1">
    <citation type="journal article" date="2021" name="Comput. Struct. Biotechnol. J.">
        <title>De novo genome assembly of the potent medicinal plant Rehmannia glutinosa using nanopore technology.</title>
        <authorList>
            <person name="Ma L."/>
            <person name="Dong C."/>
            <person name="Song C."/>
            <person name="Wang X."/>
            <person name="Zheng X."/>
            <person name="Niu Y."/>
            <person name="Chen S."/>
            <person name="Feng W."/>
        </authorList>
    </citation>
    <scope>NUCLEOTIDE SEQUENCE [LARGE SCALE GENOMIC DNA]</scope>
    <source>
        <strain evidence="4">DH-2019</strain>
    </source>
</reference>
<dbReference type="Gene3D" id="3.30.420.10">
    <property type="entry name" value="Ribonuclease H-like superfamily/Ribonuclease H"/>
    <property type="match status" value="2"/>
</dbReference>
<feature type="domain" description="Integrase zinc-binding" evidence="3">
    <location>
        <begin position="241"/>
        <end position="297"/>
    </location>
</feature>
<dbReference type="InterPro" id="IPR036397">
    <property type="entry name" value="RNaseH_sf"/>
</dbReference>
<dbReference type="Pfam" id="PF17921">
    <property type="entry name" value="Integrase_H2C2"/>
    <property type="match status" value="1"/>
</dbReference>
<proteinExistence type="predicted"/>
<dbReference type="Gene3D" id="3.30.70.270">
    <property type="match status" value="2"/>
</dbReference>
<dbReference type="InterPro" id="IPR041588">
    <property type="entry name" value="Integrase_H2C2"/>
</dbReference>
<dbReference type="EMBL" id="JABTTQ020000003">
    <property type="protein sequence ID" value="KAK6161388.1"/>
    <property type="molecule type" value="Genomic_DNA"/>
</dbReference>
<feature type="domain" description="Reverse transcriptase/retrotransposon-derived protein RNase H-like" evidence="2">
    <location>
        <begin position="113"/>
        <end position="192"/>
    </location>
</feature>
<name>A0ABR0XQA7_REHGL</name>
<evidence type="ECO:0000259" key="2">
    <source>
        <dbReference type="Pfam" id="PF17919"/>
    </source>
</evidence>
<organism evidence="4 5">
    <name type="scientific">Rehmannia glutinosa</name>
    <name type="common">Chinese foxglove</name>
    <dbReference type="NCBI Taxonomy" id="99300"/>
    <lineage>
        <taxon>Eukaryota</taxon>
        <taxon>Viridiplantae</taxon>
        <taxon>Streptophyta</taxon>
        <taxon>Embryophyta</taxon>
        <taxon>Tracheophyta</taxon>
        <taxon>Spermatophyta</taxon>
        <taxon>Magnoliopsida</taxon>
        <taxon>eudicotyledons</taxon>
        <taxon>Gunneridae</taxon>
        <taxon>Pentapetalae</taxon>
        <taxon>asterids</taxon>
        <taxon>lamiids</taxon>
        <taxon>Lamiales</taxon>
        <taxon>Orobanchaceae</taxon>
        <taxon>Rehmannieae</taxon>
        <taxon>Rehmannia</taxon>
    </lineage>
</organism>
<dbReference type="InterPro" id="IPR050951">
    <property type="entry name" value="Retrovirus_Pol_polyprotein"/>
</dbReference>
<dbReference type="InterPro" id="IPR043128">
    <property type="entry name" value="Rev_trsase/Diguanyl_cyclase"/>
</dbReference>
<keyword evidence="1" id="KW-0511">Multifunctional enzyme</keyword>
<evidence type="ECO:0000313" key="5">
    <source>
        <dbReference type="Proteomes" id="UP001318860"/>
    </source>
</evidence>
<evidence type="ECO:0008006" key="6">
    <source>
        <dbReference type="Google" id="ProtNLM"/>
    </source>
</evidence>
<sequence>MPFGLCNAPATFQRCMMTIFHDFIEKIMEVFMDDFSVFGDSFDHCLDNLSLGLEMDRAKIVAIEKLPPPTNEKSIRSILGHARFYRRCIRDFSKITKPLSQLLEKDTAFNFFDDCLQAFEIMKKALVTTPILVVPDWSQPFELMCDASDFAVGAVLGKKRDKLFRAIYYASRTLDSAQQNYTTTEKEMLNVVADHLSRLEYKKDEKEGTDAIKEEFPDEQLLMLEAKFPWCADTIIRRCAPQEELEGVLQHCHSSPSGGHFGSTRTTAKVLQSGLYWPTLSNDCYLYVQQCDRCQRMVEYVSRWVEVIPTQTNDARVVLKFLKINIFTRFGTPRALISDGGSHFVNKLMSTANGQVEIANREIKQILEKTVNINRKDWAMKLDDALWAYRTAYKTPLGTSPYPLVFGKLCHLPVELEHKAFWAVKKLNFDFQAAGEKRLLHLNEIEEFRDEAYENSRIYKERTKRWHD</sequence>
<dbReference type="Proteomes" id="UP001318860">
    <property type="component" value="Unassembled WGS sequence"/>
</dbReference>
<dbReference type="SUPFAM" id="SSF56672">
    <property type="entry name" value="DNA/RNA polymerases"/>
    <property type="match status" value="1"/>
</dbReference>
<gene>
    <name evidence="4" type="ORF">DH2020_004769</name>
</gene>
<dbReference type="InterPro" id="IPR043502">
    <property type="entry name" value="DNA/RNA_pol_sf"/>
</dbReference>
<dbReference type="PANTHER" id="PTHR37984:SF5">
    <property type="entry name" value="PROTEIN NYNRIN-LIKE"/>
    <property type="match status" value="1"/>
</dbReference>
<dbReference type="Pfam" id="PF17919">
    <property type="entry name" value="RT_RNaseH_2"/>
    <property type="match status" value="1"/>
</dbReference>
<comment type="caution">
    <text evidence="4">The sequence shown here is derived from an EMBL/GenBank/DDBJ whole genome shotgun (WGS) entry which is preliminary data.</text>
</comment>
<dbReference type="PANTHER" id="PTHR37984">
    <property type="entry name" value="PROTEIN CBG26694"/>
    <property type="match status" value="1"/>
</dbReference>
<accession>A0ABR0XQA7</accession>
<keyword evidence="5" id="KW-1185">Reference proteome</keyword>
<dbReference type="Gene3D" id="1.10.340.70">
    <property type="match status" value="1"/>
</dbReference>
<dbReference type="InterPro" id="IPR012337">
    <property type="entry name" value="RNaseH-like_sf"/>
</dbReference>
<evidence type="ECO:0000259" key="3">
    <source>
        <dbReference type="Pfam" id="PF17921"/>
    </source>
</evidence>
<protein>
    <recommendedName>
        <fullName evidence="6">Integrase catalytic domain-containing protein</fullName>
    </recommendedName>
</protein>
<evidence type="ECO:0000313" key="4">
    <source>
        <dbReference type="EMBL" id="KAK6161388.1"/>
    </source>
</evidence>
<dbReference type="InterPro" id="IPR041577">
    <property type="entry name" value="RT_RNaseH_2"/>
</dbReference>